<gene>
    <name evidence="4" type="ORF">ACEZDB_15340</name>
</gene>
<feature type="domain" description="HTH tetR-type" evidence="3">
    <location>
        <begin position="43"/>
        <end position="103"/>
    </location>
</feature>
<dbReference type="Pfam" id="PF00440">
    <property type="entry name" value="TetR_N"/>
    <property type="match status" value="1"/>
</dbReference>
<evidence type="ECO:0000256" key="2">
    <source>
        <dbReference type="PROSITE-ProRule" id="PRU00335"/>
    </source>
</evidence>
<evidence type="ECO:0000256" key="1">
    <source>
        <dbReference type="ARBA" id="ARBA00023125"/>
    </source>
</evidence>
<evidence type="ECO:0000313" key="4">
    <source>
        <dbReference type="EMBL" id="MFC1432020.1"/>
    </source>
</evidence>
<dbReference type="SUPFAM" id="SSF48498">
    <property type="entry name" value="Tetracyclin repressor-like, C-terminal domain"/>
    <property type="match status" value="1"/>
</dbReference>
<dbReference type="InterPro" id="IPR041490">
    <property type="entry name" value="KstR2_TetR_C"/>
</dbReference>
<proteinExistence type="predicted"/>
<evidence type="ECO:0000313" key="5">
    <source>
        <dbReference type="Proteomes" id="UP001592530"/>
    </source>
</evidence>
<dbReference type="Gene3D" id="1.10.357.10">
    <property type="entry name" value="Tetracycline Repressor, domain 2"/>
    <property type="match status" value="1"/>
</dbReference>
<comment type="caution">
    <text evidence="4">The sequence shown here is derived from an EMBL/GenBank/DDBJ whole genome shotgun (WGS) entry which is preliminary data.</text>
</comment>
<dbReference type="SUPFAM" id="SSF46689">
    <property type="entry name" value="Homeodomain-like"/>
    <property type="match status" value="1"/>
</dbReference>
<feature type="DNA-binding region" description="H-T-H motif" evidence="2">
    <location>
        <begin position="66"/>
        <end position="85"/>
    </location>
</feature>
<dbReference type="EMBL" id="JBHEZY010000005">
    <property type="protein sequence ID" value="MFC1432020.1"/>
    <property type="molecule type" value="Genomic_DNA"/>
</dbReference>
<dbReference type="InterPro" id="IPR009057">
    <property type="entry name" value="Homeodomain-like_sf"/>
</dbReference>
<evidence type="ECO:0000259" key="3">
    <source>
        <dbReference type="PROSITE" id="PS50977"/>
    </source>
</evidence>
<organism evidence="4 5">
    <name type="scientific">Streptacidiphilus alkalitolerans</name>
    <dbReference type="NCBI Taxonomy" id="3342712"/>
    <lineage>
        <taxon>Bacteria</taxon>
        <taxon>Bacillati</taxon>
        <taxon>Actinomycetota</taxon>
        <taxon>Actinomycetes</taxon>
        <taxon>Kitasatosporales</taxon>
        <taxon>Streptomycetaceae</taxon>
        <taxon>Streptacidiphilus</taxon>
    </lineage>
</organism>
<dbReference type="PANTHER" id="PTHR30055:SF200">
    <property type="entry name" value="HTH-TYPE TRANSCRIPTIONAL REPRESSOR BDCR"/>
    <property type="match status" value="1"/>
</dbReference>
<dbReference type="InterPro" id="IPR036271">
    <property type="entry name" value="Tet_transcr_reg_TetR-rel_C_sf"/>
</dbReference>
<dbReference type="PRINTS" id="PR00455">
    <property type="entry name" value="HTHTETR"/>
</dbReference>
<dbReference type="InterPro" id="IPR001647">
    <property type="entry name" value="HTH_TetR"/>
</dbReference>
<keyword evidence="1 2" id="KW-0238">DNA-binding</keyword>
<accession>A0ABV6X155</accession>
<reference evidence="4 5" key="1">
    <citation type="submission" date="2024-09" db="EMBL/GenBank/DDBJ databases">
        <authorList>
            <person name="Lee S.D."/>
        </authorList>
    </citation>
    <scope>NUCLEOTIDE SEQUENCE [LARGE SCALE GENOMIC DNA]</scope>
    <source>
        <strain evidence="4 5">N1-3</strain>
    </source>
</reference>
<dbReference type="InterPro" id="IPR050109">
    <property type="entry name" value="HTH-type_TetR-like_transc_reg"/>
</dbReference>
<dbReference type="PANTHER" id="PTHR30055">
    <property type="entry name" value="HTH-TYPE TRANSCRIPTIONAL REGULATOR RUTR"/>
    <property type="match status" value="1"/>
</dbReference>
<dbReference type="RefSeq" id="WP_380553353.1">
    <property type="nucleotide sequence ID" value="NZ_JBHEZY010000005.1"/>
</dbReference>
<sequence>MTPEAADATATGTVTDTGTATGTVLLAGIFSGDLEEAWQEIQPDTARRLLIAAVEAFAARGFHATTTRDIARGAGMSPAGVYVHYRSKEELLHQITLIGHRHTLRLVREVSASVSGPTRQLHAVIRDLTTWHARHHTTTRVIEYELHSLSPEHHTAILALRREIDGLVRQILEDGVGQGVFEVPDVPTTTLALLSLSVDVARWYHTPARHSEERLGQLYADLALRMVGSEPLP</sequence>
<dbReference type="Proteomes" id="UP001592530">
    <property type="component" value="Unassembled WGS sequence"/>
</dbReference>
<dbReference type="Pfam" id="PF17932">
    <property type="entry name" value="TetR_C_24"/>
    <property type="match status" value="1"/>
</dbReference>
<protein>
    <submittedName>
        <fullName evidence="4">TetR/AcrR family transcriptional regulator</fullName>
    </submittedName>
</protein>
<dbReference type="PROSITE" id="PS50977">
    <property type="entry name" value="HTH_TETR_2"/>
    <property type="match status" value="1"/>
</dbReference>
<name>A0ABV6X155_9ACTN</name>